<sequence>MEIKPALRRAIKSDVEAISRIALASMALDPQWPYRFPLASVYPEDHKKFTRIRYTEYLSNQDIGAFDIMLAELPSNEDPSTTIPIAFAIWQLPGSHIKRTGNKQKPSTKPPSDHLNRRDASPVRMQQFRKTISKAKEEWFDNRFGESQMCLTTLATHPEYMRRGAGSALCEWGIRKAVAENLKAVTLFSSPMGKRLYTKLGFRQVGLVHTQVEGEEEFLEFPGMILELK</sequence>
<dbReference type="STRING" id="1149755.A0A2J6S4P5"/>
<accession>A0A2J6S4P5</accession>
<reference evidence="3" key="1">
    <citation type="submission" date="2016-04" db="EMBL/GenBank/DDBJ databases">
        <title>A degradative enzymes factory behind the ericoid mycorrhizal symbiosis.</title>
        <authorList>
            <consortium name="DOE Joint Genome Institute"/>
            <person name="Martino E."/>
            <person name="Morin E."/>
            <person name="Grelet G."/>
            <person name="Kuo A."/>
            <person name="Kohler A."/>
            <person name="Daghino S."/>
            <person name="Barry K."/>
            <person name="Choi C."/>
            <person name="Cichocki N."/>
            <person name="Clum A."/>
            <person name="Copeland A."/>
            <person name="Hainaut M."/>
            <person name="Haridas S."/>
            <person name="Labutti K."/>
            <person name="Lindquist E."/>
            <person name="Lipzen A."/>
            <person name="Khouja H.-R."/>
            <person name="Murat C."/>
            <person name="Ohm R."/>
            <person name="Olson A."/>
            <person name="Spatafora J."/>
            <person name="Veneault-Fourrey C."/>
            <person name="Henrissat B."/>
            <person name="Grigoriev I."/>
            <person name="Martin F."/>
            <person name="Perotto S."/>
        </authorList>
    </citation>
    <scope>NUCLEOTIDE SEQUENCE [LARGE SCALE GENOMIC DNA]</scope>
    <source>
        <strain evidence="3">F</strain>
    </source>
</reference>
<feature type="domain" description="N-acetyltransferase" evidence="2">
    <location>
        <begin position="68"/>
        <end position="229"/>
    </location>
</feature>
<evidence type="ECO:0000313" key="3">
    <source>
        <dbReference type="EMBL" id="PMD45735.1"/>
    </source>
</evidence>
<dbReference type="InterPro" id="IPR016181">
    <property type="entry name" value="Acyl_CoA_acyltransferase"/>
</dbReference>
<dbReference type="GO" id="GO:0016747">
    <property type="term" value="F:acyltransferase activity, transferring groups other than amino-acyl groups"/>
    <property type="evidence" value="ECO:0007669"/>
    <property type="project" value="InterPro"/>
</dbReference>
<feature type="region of interest" description="Disordered" evidence="1">
    <location>
        <begin position="97"/>
        <end position="121"/>
    </location>
</feature>
<dbReference type="InterPro" id="IPR000182">
    <property type="entry name" value="GNAT_dom"/>
</dbReference>
<evidence type="ECO:0000313" key="4">
    <source>
        <dbReference type="Proteomes" id="UP000235786"/>
    </source>
</evidence>
<dbReference type="AlphaFoldDB" id="A0A2J6S4P5"/>
<dbReference type="Gene3D" id="3.40.630.30">
    <property type="match status" value="1"/>
</dbReference>
<dbReference type="PROSITE" id="PS51186">
    <property type="entry name" value="GNAT"/>
    <property type="match status" value="1"/>
</dbReference>
<dbReference type="EMBL" id="KZ613940">
    <property type="protein sequence ID" value="PMD45735.1"/>
    <property type="molecule type" value="Genomic_DNA"/>
</dbReference>
<dbReference type="CDD" id="cd04301">
    <property type="entry name" value="NAT_SF"/>
    <property type="match status" value="1"/>
</dbReference>
<dbReference type="OrthoDB" id="4738875at2759"/>
<evidence type="ECO:0000259" key="2">
    <source>
        <dbReference type="PROSITE" id="PS51186"/>
    </source>
</evidence>
<gene>
    <name evidence="3" type="ORF">L207DRAFT_420211</name>
</gene>
<organism evidence="3 4">
    <name type="scientific">Hyaloscypha variabilis (strain UAMH 11265 / GT02V1 / F)</name>
    <name type="common">Meliniomyces variabilis</name>
    <dbReference type="NCBI Taxonomy" id="1149755"/>
    <lineage>
        <taxon>Eukaryota</taxon>
        <taxon>Fungi</taxon>
        <taxon>Dikarya</taxon>
        <taxon>Ascomycota</taxon>
        <taxon>Pezizomycotina</taxon>
        <taxon>Leotiomycetes</taxon>
        <taxon>Helotiales</taxon>
        <taxon>Hyaloscyphaceae</taxon>
        <taxon>Hyaloscypha</taxon>
        <taxon>Hyaloscypha variabilis</taxon>
    </lineage>
</organism>
<dbReference type="Proteomes" id="UP000235786">
    <property type="component" value="Unassembled WGS sequence"/>
</dbReference>
<dbReference type="PANTHER" id="PTHR42791">
    <property type="entry name" value="GNAT FAMILY ACETYLTRANSFERASE"/>
    <property type="match status" value="1"/>
</dbReference>
<keyword evidence="4" id="KW-1185">Reference proteome</keyword>
<dbReference type="PANTHER" id="PTHR42791:SF2">
    <property type="entry name" value="N-ACETYLTRANSFERASE DOMAIN-CONTAINING PROTEIN"/>
    <property type="match status" value="1"/>
</dbReference>
<evidence type="ECO:0000256" key="1">
    <source>
        <dbReference type="SAM" id="MobiDB-lite"/>
    </source>
</evidence>
<dbReference type="Pfam" id="PF13508">
    <property type="entry name" value="Acetyltransf_7"/>
    <property type="match status" value="1"/>
</dbReference>
<proteinExistence type="predicted"/>
<dbReference type="InterPro" id="IPR052523">
    <property type="entry name" value="Trichothecene_AcTrans"/>
</dbReference>
<dbReference type="SUPFAM" id="SSF55729">
    <property type="entry name" value="Acyl-CoA N-acyltransferases (Nat)"/>
    <property type="match status" value="1"/>
</dbReference>
<protein>
    <recommendedName>
        <fullName evidence="2">N-acetyltransferase domain-containing protein</fullName>
    </recommendedName>
</protein>
<name>A0A2J6S4P5_HYAVF</name>
<feature type="compositionally biased region" description="Basic and acidic residues" evidence="1">
    <location>
        <begin position="111"/>
        <end position="121"/>
    </location>
</feature>